<keyword evidence="2" id="KW-0472">Membrane</keyword>
<evidence type="ECO:0008006" key="5">
    <source>
        <dbReference type="Google" id="ProtNLM"/>
    </source>
</evidence>
<dbReference type="RefSeq" id="WP_071029633.1">
    <property type="nucleotide sequence ID" value="NZ_MLQM01000224.1"/>
</dbReference>
<dbReference type="InterPro" id="IPR024381">
    <property type="entry name" value="DUF2561"/>
</dbReference>
<feature type="transmembrane region" description="Helical" evidence="2">
    <location>
        <begin position="151"/>
        <end position="170"/>
    </location>
</feature>
<comment type="caution">
    <text evidence="3">The sequence shown here is derived from an EMBL/GenBank/DDBJ whole genome shotgun (WGS) entry which is preliminary data.</text>
</comment>
<organism evidence="3 4">
    <name type="scientific">Mycobacterium talmoniae</name>
    <dbReference type="NCBI Taxonomy" id="1858794"/>
    <lineage>
        <taxon>Bacteria</taxon>
        <taxon>Bacillati</taxon>
        <taxon>Actinomycetota</taxon>
        <taxon>Actinomycetes</taxon>
        <taxon>Mycobacteriales</taxon>
        <taxon>Mycobacteriaceae</taxon>
        <taxon>Mycobacterium</taxon>
    </lineage>
</organism>
<reference evidence="3 4" key="1">
    <citation type="submission" date="2016-10" db="EMBL/GenBank/DDBJ databases">
        <title>Genome sequence of Mycobacterium talmonii.</title>
        <authorList>
            <person name="Greninger A.L."/>
            <person name="Elliott B."/>
            <person name="Vasireddy S."/>
            <person name="Vasireddy R."/>
        </authorList>
    </citation>
    <scope>NUCLEOTIDE SEQUENCE [LARGE SCALE GENOMIC DNA]</scope>
    <source>
        <strain evidence="4">NE-TNMC-100812</strain>
    </source>
</reference>
<protein>
    <recommendedName>
        <fullName evidence="5">DUF2561 domain-containing protein</fullName>
    </recommendedName>
</protein>
<evidence type="ECO:0000256" key="1">
    <source>
        <dbReference type="SAM" id="MobiDB-lite"/>
    </source>
</evidence>
<gene>
    <name evidence="3" type="ORF">BKN37_24725</name>
</gene>
<keyword evidence="2" id="KW-1133">Transmembrane helix</keyword>
<name>A0A1S1MZR8_9MYCO</name>
<keyword evidence="2" id="KW-0812">Transmembrane</keyword>
<dbReference type="Pfam" id="PF10812">
    <property type="entry name" value="DUF2561"/>
    <property type="match status" value="1"/>
</dbReference>
<accession>A0A1S1MZR8</accession>
<feature type="transmembrane region" description="Helical" evidence="2">
    <location>
        <begin position="176"/>
        <end position="197"/>
    </location>
</feature>
<evidence type="ECO:0000313" key="3">
    <source>
        <dbReference type="EMBL" id="OHU92538.1"/>
    </source>
</evidence>
<feature type="transmembrane region" description="Helical" evidence="2">
    <location>
        <begin position="63"/>
        <end position="84"/>
    </location>
</feature>
<dbReference type="Proteomes" id="UP000179734">
    <property type="component" value="Unassembled WGS sequence"/>
</dbReference>
<feature type="region of interest" description="Disordered" evidence="1">
    <location>
        <begin position="92"/>
        <end position="140"/>
    </location>
</feature>
<evidence type="ECO:0000256" key="2">
    <source>
        <dbReference type="SAM" id="Phobius"/>
    </source>
</evidence>
<keyword evidence="4" id="KW-1185">Reference proteome</keyword>
<proteinExistence type="predicted"/>
<sequence>MVGRGSPAARGRGAGSPATTDRILLGGCAAIWLILLGVSVAALVALVDLGRGFQKSGGSSHTALLYVIIGISALIIVGAIPLLLHARRNPPARPAGVPVRRAGGPPRRPVQPGPRGRSDSLATEKFSAGGRGSAPPPEDLDRIWLRGTTTLVGALGIALTAVAGATYLMALGKDGAAWAGYGVAAAVTAATPVIPWLHLRQLRELVTDSRPH</sequence>
<feature type="compositionally biased region" description="Low complexity" evidence="1">
    <location>
        <begin position="94"/>
        <end position="105"/>
    </location>
</feature>
<dbReference type="EMBL" id="MLQM01000224">
    <property type="protein sequence ID" value="OHU92538.1"/>
    <property type="molecule type" value="Genomic_DNA"/>
</dbReference>
<evidence type="ECO:0000313" key="4">
    <source>
        <dbReference type="Proteomes" id="UP000179734"/>
    </source>
</evidence>
<dbReference type="AlphaFoldDB" id="A0A1S1MZR8"/>
<feature type="transmembrane region" description="Helical" evidence="2">
    <location>
        <begin position="23"/>
        <end position="47"/>
    </location>
</feature>